<feature type="DNA-binding region" description="H-T-H motif" evidence="8">
    <location>
        <begin position="3"/>
        <end position="23"/>
    </location>
</feature>
<dbReference type="HAMAP" id="MF_01170">
    <property type="entry name" value="RacA"/>
    <property type="match status" value="1"/>
</dbReference>
<comment type="function">
    <text evidence="8">Required for the formation of axial filaments and for anchoring the origin regions at the cell poles in sporulating cells, thus ensuring proper chromosome segregation in the prespore. Binds in a dispersed manner throughout the chromosome but preferentially to sites clustered in the origin portion of the chromosome, causing condensation of the chromosome and its remodeling into an elongated, anchored structure.</text>
</comment>
<dbReference type="Pfam" id="PF13411">
    <property type="entry name" value="MerR_1"/>
    <property type="match status" value="1"/>
</dbReference>
<comment type="similarity">
    <text evidence="8">Belongs to the RacA family.</text>
</comment>
<dbReference type="InterPro" id="IPR009061">
    <property type="entry name" value="DNA-bd_dom_put_sf"/>
</dbReference>
<dbReference type="GO" id="GO:0005737">
    <property type="term" value="C:cytoplasm"/>
    <property type="evidence" value="ECO:0007669"/>
    <property type="project" value="UniProtKB-SubCell"/>
</dbReference>
<keyword evidence="5 8" id="KW-0175">Coiled coil</keyword>
<comment type="caution">
    <text evidence="10">The sequence shown here is derived from an EMBL/GenBank/DDBJ whole genome shotgun (WGS) entry which is preliminary data.</text>
</comment>
<keyword evidence="1 8" id="KW-0963">Cytoplasm</keyword>
<comment type="subcellular location">
    <subcellularLocation>
        <location evidence="8">Cytoplasm</location>
    </subcellularLocation>
    <text evidence="8">Localizes to cell poles and nucleoid.</text>
</comment>
<evidence type="ECO:0000256" key="5">
    <source>
        <dbReference type="ARBA" id="ARBA00023054"/>
    </source>
</evidence>
<evidence type="ECO:0000256" key="8">
    <source>
        <dbReference type="HAMAP-Rule" id="MF_01170"/>
    </source>
</evidence>
<evidence type="ECO:0000256" key="3">
    <source>
        <dbReference type="ARBA" id="ARBA00022829"/>
    </source>
</evidence>
<dbReference type="InterPro" id="IPR023522">
    <property type="entry name" value="Chrosome_anchoring_RacA"/>
</dbReference>
<keyword evidence="2 8" id="KW-0132">Cell division</keyword>
<evidence type="ECO:0000256" key="1">
    <source>
        <dbReference type="ARBA" id="ARBA00022490"/>
    </source>
</evidence>
<dbReference type="GO" id="GO:0030435">
    <property type="term" value="P:sporulation resulting in formation of a cellular spore"/>
    <property type="evidence" value="ECO:0007669"/>
    <property type="project" value="UniProtKB-UniRule"/>
</dbReference>
<dbReference type="SUPFAM" id="SSF46955">
    <property type="entry name" value="Putative DNA-binding domain"/>
    <property type="match status" value="1"/>
</dbReference>
<dbReference type="EMBL" id="JARNBH010000016">
    <property type="protein sequence ID" value="MEC0274579.1"/>
    <property type="molecule type" value="Genomic_DNA"/>
</dbReference>
<evidence type="ECO:0000256" key="6">
    <source>
        <dbReference type="ARBA" id="ARBA00023125"/>
    </source>
</evidence>
<reference evidence="10 11" key="1">
    <citation type="submission" date="2023-03" db="EMBL/GenBank/DDBJ databases">
        <title>Bacillus Genome Sequencing.</title>
        <authorList>
            <person name="Dunlap C."/>
        </authorList>
    </citation>
    <scope>NUCLEOTIDE SEQUENCE [LARGE SCALE GENOMIC DNA]</scope>
    <source>
        <strain evidence="10 11">B-41290</strain>
    </source>
</reference>
<evidence type="ECO:0000256" key="4">
    <source>
        <dbReference type="ARBA" id="ARBA00022969"/>
    </source>
</evidence>
<dbReference type="GO" id="GO:0006355">
    <property type="term" value="P:regulation of DNA-templated transcription"/>
    <property type="evidence" value="ECO:0007669"/>
    <property type="project" value="InterPro"/>
</dbReference>
<dbReference type="GO" id="GO:0007059">
    <property type="term" value="P:chromosome segregation"/>
    <property type="evidence" value="ECO:0007669"/>
    <property type="project" value="UniProtKB-UniRule"/>
</dbReference>
<gene>
    <name evidence="8" type="primary">racA</name>
    <name evidence="10" type="ORF">P4706_16120</name>
</gene>
<dbReference type="CDD" id="cd04762">
    <property type="entry name" value="HTH_MerR-trunc"/>
    <property type="match status" value="1"/>
</dbReference>
<accession>A0AAW9NEF7</accession>
<dbReference type="GO" id="GO:0008356">
    <property type="term" value="P:asymmetric cell division"/>
    <property type="evidence" value="ECO:0007669"/>
    <property type="project" value="UniProtKB-UniRule"/>
</dbReference>
<organism evidence="10 11">
    <name type="scientific">Peribacillus castrilensis</name>
    <dbReference type="NCBI Taxonomy" id="2897690"/>
    <lineage>
        <taxon>Bacteria</taxon>
        <taxon>Bacillati</taxon>
        <taxon>Bacillota</taxon>
        <taxon>Bacilli</taxon>
        <taxon>Bacillales</taxon>
        <taxon>Bacillaceae</taxon>
        <taxon>Peribacillus</taxon>
    </lineage>
</organism>
<proteinExistence type="inferred from homology"/>
<evidence type="ECO:0000313" key="10">
    <source>
        <dbReference type="EMBL" id="MEC0274579.1"/>
    </source>
</evidence>
<evidence type="ECO:0000256" key="7">
    <source>
        <dbReference type="ARBA" id="ARBA00023306"/>
    </source>
</evidence>
<dbReference type="GO" id="GO:0030261">
    <property type="term" value="P:chromosome condensation"/>
    <property type="evidence" value="ECO:0007669"/>
    <property type="project" value="UniProtKB-UniRule"/>
</dbReference>
<dbReference type="AlphaFoldDB" id="A0AAW9NEF7"/>
<evidence type="ECO:0000313" key="11">
    <source>
        <dbReference type="Proteomes" id="UP001307168"/>
    </source>
</evidence>
<keyword evidence="4 8" id="KW-0749">Sporulation</keyword>
<keyword evidence="7 8" id="KW-0131">Cell cycle</keyword>
<protein>
    <recommendedName>
        <fullName evidence="8">Chromosome-anchoring protein RacA</fullName>
    </recommendedName>
</protein>
<dbReference type="Gene3D" id="1.10.1660.10">
    <property type="match status" value="1"/>
</dbReference>
<name>A0AAW9NEF7_9BACI</name>
<keyword evidence="6 8" id="KW-0238">DNA-binding</keyword>
<feature type="domain" description="HTH merR-type" evidence="9">
    <location>
        <begin position="1"/>
        <end position="62"/>
    </location>
</feature>
<dbReference type="Proteomes" id="UP001307168">
    <property type="component" value="Unassembled WGS sequence"/>
</dbReference>
<keyword evidence="3 8" id="KW-0159">Chromosome partition</keyword>
<dbReference type="InterPro" id="IPR000551">
    <property type="entry name" value="MerR-type_HTH_dom"/>
</dbReference>
<keyword evidence="11" id="KW-1185">Reference proteome</keyword>
<evidence type="ECO:0000256" key="2">
    <source>
        <dbReference type="ARBA" id="ARBA00022618"/>
    </source>
</evidence>
<dbReference type="RefSeq" id="WP_367407195.1">
    <property type="nucleotide sequence ID" value="NZ_JARNBH010000016.1"/>
</dbReference>
<sequence length="185" mass="21387">MNTSAVARLLNVSHSTIQRWVTQLNMEVERNQLGHYQFSDEDIALLRKIQDQLNEGIILQKVSISEKKIRKATIQKHSDSEPNKEHDQLLERVIRLENGLKTKADDVVSYQLLQHRSEMEEMHKLVKKLEARIEALETPTGQHFDYFLAAEEAAATKKTKKRPFIKMIFGNRKNDSSSWSTADSD</sequence>
<dbReference type="GO" id="GO:0003690">
    <property type="term" value="F:double-stranded DNA binding"/>
    <property type="evidence" value="ECO:0007669"/>
    <property type="project" value="UniProtKB-UniRule"/>
</dbReference>
<evidence type="ECO:0000259" key="9">
    <source>
        <dbReference type="Pfam" id="PF13411"/>
    </source>
</evidence>